<reference evidence="1" key="1">
    <citation type="submission" date="2019-08" db="EMBL/GenBank/DDBJ databases">
        <authorList>
            <person name="Kucharzyk K."/>
            <person name="Murdoch R.W."/>
            <person name="Higgins S."/>
            <person name="Loffler F."/>
        </authorList>
    </citation>
    <scope>NUCLEOTIDE SEQUENCE</scope>
</reference>
<dbReference type="AlphaFoldDB" id="A0A645C7B8"/>
<comment type="caution">
    <text evidence="1">The sequence shown here is derived from an EMBL/GenBank/DDBJ whole genome shotgun (WGS) entry which is preliminary data.</text>
</comment>
<dbReference type="SUPFAM" id="SSF54001">
    <property type="entry name" value="Cysteine proteinases"/>
    <property type="match status" value="1"/>
</dbReference>
<dbReference type="EMBL" id="VSSQ01025019">
    <property type="protein sequence ID" value="MPM72881.1"/>
    <property type="molecule type" value="Genomic_DNA"/>
</dbReference>
<protein>
    <recommendedName>
        <fullName evidence="2">NlpC/P60 domain-containing protein</fullName>
    </recommendedName>
</protein>
<evidence type="ECO:0008006" key="2">
    <source>
        <dbReference type="Google" id="ProtNLM"/>
    </source>
</evidence>
<accession>A0A645C7B8</accession>
<proteinExistence type="predicted"/>
<dbReference type="InterPro" id="IPR038765">
    <property type="entry name" value="Papain-like_cys_pep_sf"/>
</dbReference>
<name>A0A645C7B8_9ZZZZ</name>
<organism evidence="1">
    <name type="scientific">bioreactor metagenome</name>
    <dbReference type="NCBI Taxonomy" id="1076179"/>
    <lineage>
        <taxon>unclassified sequences</taxon>
        <taxon>metagenomes</taxon>
        <taxon>ecological metagenomes</taxon>
    </lineage>
</organism>
<gene>
    <name evidence="1" type="ORF">SDC9_119857</name>
</gene>
<sequence>MVGPELINQLKLEISKYIGIPYWKNTLKDGKIIKEGFMGGKGSAKDIALKTVELANYQNLKLLNLSEKEIYNFQKKNKIGIDCSGLVSQLLIFYGSLINKKVDLNPRKTSADMLTSSPLAKQITDFSQIQIGDLVRQKNGHHVLFIIEKKDNIILYVDSSQSNRGVHYGQADLTDPNFENQGIYRLFLFD</sequence>
<evidence type="ECO:0000313" key="1">
    <source>
        <dbReference type="EMBL" id="MPM72881.1"/>
    </source>
</evidence>
<dbReference type="Gene3D" id="3.90.1720.10">
    <property type="entry name" value="endopeptidase domain like (from Nostoc punctiforme)"/>
    <property type="match status" value="1"/>
</dbReference>